<evidence type="ECO:0000313" key="3">
    <source>
        <dbReference type="Proteomes" id="UP001222027"/>
    </source>
</evidence>
<keyword evidence="3" id="KW-1185">Reference proteome</keyword>
<evidence type="ECO:0000256" key="1">
    <source>
        <dbReference type="SAM" id="MobiDB-lite"/>
    </source>
</evidence>
<reference evidence="2 3" key="1">
    <citation type="submission" date="2022-12" db="EMBL/GenBank/DDBJ databases">
        <title>Chromosome-scale assembly of the Ensete ventricosum genome.</title>
        <authorList>
            <person name="Dussert Y."/>
            <person name="Stocks J."/>
            <person name="Wendawek A."/>
            <person name="Woldeyes F."/>
            <person name="Nichols R.A."/>
            <person name="Borrell J.S."/>
        </authorList>
    </citation>
    <scope>NUCLEOTIDE SEQUENCE [LARGE SCALE GENOMIC DNA]</scope>
    <source>
        <strain evidence="3">cv. Maze</strain>
        <tissue evidence="2">Seeds</tissue>
    </source>
</reference>
<accession>A0AAV8S3S5</accession>
<sequence length="74" mass="8122">MCTVSGRKGRRPPTLLSSYTAHPAQTRRRSAPSPVRFAIAEACIRFPRSPFACKPDALPLPSVSLLLFHHLPLA</sequence>
<dbReference type="EMBL" id="JAQQAF010000001">
    <property type="protein sequence ID" value="KAJ8514078.1"/>
    <property type="molecule type" value="Genomic_DNA"/>
</dbReference>
<evidence type="ECO:0000313" key="2">
    <source>
        <dbReference type="EMBL" id="KAJ8514078.1"/>
    </source>
</evidence>
<dbReference type="Proteomes" id="UP001222027">
    <property type="component" value="Unassembled WGS sequence"/>
</dbReference>
<gene>
    <name evidence="2" type="ORF">OPV22_004512</name>
</gene>
<protein>
    <submittedName>
        <fullName evidence="2">Uncharacterized protein</fullName>
    </submittedName>
</protein>
<comment type="caution">
    <text evidence="2">The sequence shown here is derived from an EMBL/GenBank/DDBJ whole genome shotgun (WGS) entry which is preliminary data.</text>
</comment>
<dbReference type="AlphaFoldDB" id="A0AAV8S3S5"/>
<organism evidence="2 3">
    <name type="scientific">Ensete ventricosum</name>
    <name type="common">Abyssinian banana</name>
    <name type="synonym">Musa ensete</name>
    <dbReference type="NCBI Taxonomy" id="4639"/>
    <lineage>
        <taxon>Eukaryota</taxon>
        <taxon>Viridiplantae</taxon>
        <taxon>Streptophyta</taxon>
        <taxon>Embryophyta</taxon>
        <taxon>Tracheophyta</taxon>
        <taxon>Spermatophyta</taxon>
        <taxon>Magnoliopsida</taxon>
        <taxon>Liliopsida</taxon>
        <taxon>Zingiberales</taxon>
        <taxon>Musaceae</taxon>
        <taxon>Ensete</taxon>
    </lineage>
</organism>
<proteinExistence type="predicted"/>
<name>A0AAV8S3S5_ENSVE</name>
<feature type="region of interest" description="Disordered" evidence="1">
    <location>
        <begin position="1"/>
        <end position="33"/>
    </location>
</feature>